<keyword evidence="2" id="KW-1185">Reference proteome</keyword>
<sequence length="272" mass="29977">MAVLLLHCLNRSSVGSLDASLSVLESDCAGAKEPSSCLLLGEKGSGKTSLLFLTALLAASDFGFKVVFLTPTQLQTRPPSLHGSRGAKDPHGLKRIQFIYPRKMNDLLHYIASLHNEKHLPSLIVVDKLDEYLYTANGSIRPLHAAARVCALLLDTVSFVAQKRASTHDKGPGKEPCADCHVIVSFNVSQAAPEQNPQKDQVLGVIERYFPVTCLMDQESGREGQKSWWVSFSSKYNKHVLMMADEKRWRVTYSQNGEMEICAVSSEKGENC</sequence>
<proteinExistence type="predicted"/>
<feature type="non-terminal residue" evidence="1">
    <location>
        <position position="1"/>
    </location>
</feature>
<reference evidence="1 2" key="1">
    <citation type="journal article" date="2021" name="Cell">
        <title>Tracing the genetic footprints of vertebrate landing in non-teleost ray-finned fishes.</title>
        <authorList>
            <person name="Bi X."/>
            <person name="Wang K."/>
            <person name="Yang L."/>
            <person name="Pan H."/>
            <person name="Jiang H."/>
            <person name="Wei Q."/>
            <person name="Fang M."/>
            <person name="Yu H."/>
            <person name="Zhu C."/>
            <person name="Cai Y."/>
            <person name="He Y."/>
            <person name="Gan X."/>
            <person name="Zeng H."/>
            <person name="Yu D."/>
            <person name="Zhu Y."/>
            <person name="Jiang H."/>
            <person name="Qiu Q."/>
            <person name="Yang H."/>
            <person name="Zhang Y.E."/>
            <person name="Wang W."/>
            <person name="Zhu M."/>
            <person name="He S."/>
            <person name="Zhang G."/>
        </authorList>
    </citation>
    <scope>NUCLEOTIDE SEQUENCE [LARGE SCALE GENOMIC DNA]</scope>
    <source>
        <strain evidence="1">Bchr_013</strain>
    </source>
</reference>
<dbReference type="GeneID" id="120541181"/>
<feature type="non-terminal residue" evidence="1">
    <location>
        <position position="272"/>
    </location>
</feature>
<dbReference type="InterPro" id="IPR027417">
    <property type="entry name" value="P-loop_NTPase"/>
</dbReference>
<dbReference type="Proteomes" id="UP000886611">
    <property type="component" value="Unassembled WGS sequence"/>
</dbReference>
<dbReference type="GO" id="GO:0000724">
    <property type="term" value="P:double-strand break repair via homologous recombination"/>
    <property type="evidence" value="ECO:0007669"/>
    <property type="project" value="TreeGrafter"/>
</dbReference>
<dbReference type="EMBL" id="JAATIS010000094">
    <property type="protein sequence ID" value="KAG2470770.1"/>
    <property type="molecule type" value="Genomic_DNA"/>
</dbReference>
<dbReference type="Gene3D" id="3.40.50.300">
    <property type="entry name" value="P-loop containing nucleotide triphosphate hydrolases"/>
    <property type="match status" value="1"/>
</dbReference>
<dbReference type="GO" id="GO:0003697">
    <property type="term" value="F:single-stranded DNA binding"/>
    <property type="evidence" value="ECO:0007669"/>
    <property type="project" value="TreeGrafter"/>
</dbReference>
<evidence type="ECO:0000313" key="2">
    <source>
        <dbReference type="Proteomes" id="UP000886611"/>
    </source>
</evidence>
<gene>
    <name evidence="1" type="primary">Swsap1</name>
    <name evidence="1" type="ORF">GTO96_0005865</name>
</gene>
<organism evidence="1 2">
    <name type="scientific">Polypterus senegalus</name>
    <name type="common">Senegal bichir</name>
    <dbReference type="NCBI Taxonomy" id="55291"/>
    <lineage>
        <taxon>Eukaryota</taxon>
        <taxon>Metazoa</taxon>
        <taxon>Chordata</taxon>
        <taxon>Craniata</taxon>
        <taxon>Vertebrata</taxon>
        <taxon>Euteleostomi</taxon>
        <taxon>Actinopterygii</taxon>
        <taxon>Polypteriformes</taxon>
        <taxon>Polypteridae</taxon>
        <taxon>Polypterus</taxon>
    </lineage>
</organism>
<name>A0A8X7XPT9_POLSE</name>
<accession>A0A8X7XPT9</accession>
<comment type="caution">
    <text evidence="1">The sequence shown here is derived from an EMBL/GenBank/DDBJ whole genome shotgun (WGS) entry which is preliminary data.</text>
</comment>
<evidence type="ECO:0000313" key="1">
    <source>
        <dbReference type="EMBL" id="KAG2470770.1"/>
    </source>
</evidence>
<dbReference type="PANTHER" id="PTHR28653:SF1">
    <property type="entry name" value="ATPASE SWSAP1"/>
    <property type="match status" value="1"/>
</dbReference>
<protein>
    <submittedName>
        <fullName evidence="1">SWAP1 ATPase</fullName>
    </submittedName>
</protein>
<dbReference type="AlphaFoldDB" id="A0A8X7XPT9"/>
<dbReference type="GO" id="GO:0097196">
    <property type="term" value="C:Shu complex"/>
    <property type="evidence" value="ECO:0007669"/>
    <property type="project" value="TreeGrafter"/>
</dbReference>
<dbReference type="OrthoDB" id="67296at2759"/>
<dbReference type="PANTHER" id="PTHR28653">
    <property type="match status" value="1"/>
</dbReference>
<dbReference type="SUPFAM" id="SSF52540">
    <property type="entry name" value="P-loop containing nucleoside triphosphate hydrolases"/>
    <property type="match status" value="1"/>
</dbReference>
<dbReference type="RefSeq" id="XP_039628517.1">
    <property type="nucleotide sequence ID" value="XM_039772583.1"/>
</dbReference>